<organism evidence="1 2">
    <name type="scientific">Comamonas serinivorans</name>
    <dbReference type="NCBI Taxonomy" id="1082851"/>
    <lineage>
        <taxon>Bacteria</taxon>
        <taxon>Pseudomonadati</taxon>
        <taxon>Pseudomonadota</taxon>
        <taxon>Betaproteobacteria</taxon>
        <taxon>Burkholderiales</taxon>
        <taxon>Comamonadaceae</taxon>
        <taxon>Comamonas</taxon>
    </lineage>
</organism>
<dbReference type="AlphaFoldDB" id="A0A1Y0EJE9"/>
<dbReference type="Proteomes" id="UP000196138">
    <property type="component" value="Chromosome"/>
</dbReference>
<evidence type="ECO:0000313" key="1">
    <source>
        <dbReference type="EMBL" id="ARU03763.1"/>
    </source>
</evidence>
<reference evidence="1 2" key="1">
    <citation type="submission" date="2017-05" db="EMBL/GenBank/DDBJ databases">
        <authorList>
            <person name="Song R."/>
            <person name="Chenine A.L."/>
            <person name="Ruprecht R.M."/>
        </authorList>
    </citation>
    <scope>NUCLEOTIDE SEQUENCE [LARGE SCALE GENOMIC DNA]</scope>
    <source>
        <strain evidence="1 2">DSM 26136</strain>
    </source>
</reference>
<name>A0A1Y0EJE9_9BURK</name>
<protein>
    <submittedName>
        <fullName evidence="1">Uncharacterized protein</fullName>
    </submittedName>
</protein>
<evidence type="ECO:0000313" key="2">
    <source>
        <dbReference type="Proteomes" id="UP000196138"/>
    </source>
</evidence>
<sequence>MSPAPRRPERWQGSDTALRAVQVAFDVSEAVMEAVRVAAFHDNVSTSTEIRKVLGLPVGEKPKRPRLTVTLSAEDYALLASRYGLNAEDRLAIKEAATQELVAFHGSAVRSRKKAR</sequence>
<accession>A0A1Y0EJE9</accession>
<dbReference type="RefSeq" id="WP_087276999.1">
    <property type="nucleotide sequence ID" value="NZ_CP021455.1"/>
</dbReference>
<dbReference type="EMBL" id="CP021455">
    <property type="protein sequence ID" value="ARU03763.1"/>
    <property type="molecule type" value="Genomic_DNA"/>
</dbReference>
<dbReference type="OrthoDB" id="5624951at2"/>
<keyword evidence="2" id="KW-1185">Reference proteome</keyword>
<gene>
    <name evidence="1" type="ORF">CCO03_02855</name>
</gene>
<dbReference type="KEGG" id="cser:CCO03_02855"/>
<proteinExistence type="predicted"/>